<evidence type="ECO:0000313" key="3">
    <source>
        <dbReference type="Proteomes" id="UP000077266"/>
    </source>
</evidence>
<organism evidence="2 3">
    <name type="scientific">Exidia glandulosa HHB12029</name>
    <dbReference type="NCBI Taxonomy" id="1314781"/>
    <lineage>
        <taxon>Eukaryota</taxon>
        <taxon>Fungi</taxon>
        <taxon>Dikarya</taxon>
        <taxon>Basidiomycota</taxon>
        <taxon>Agaricomycotina</taxon>
        <taxon>Agaricomycetes</taxon>
        <taxon>Auriculariales</taxon>
        <taxon>Exidiaceae</taxon>
        <taxon>Exidia</taxon>
    </lineage>
</organism>
<dbReference type="InParanoid" id="A0A165JZ11"/>
<feature type="domain" description="F-box" evidence="1">
    <location>
        <begin position="1"/>
        <end position="43"/>
    </location>
</feature>
<dbReference type="Pfam" id="PF12937">
    <property type="entry name" value="F-box-like"/>
    <property type="match status" value="1"/>
</dbReference>
<protein>
    <recommendedName>
        <fullName evidence="1">F-box domain-containing protein</fullName>
    </recommendedName>
</protein>
<accession>A0A165JZ11</accession>
<evidence type="ECO:0000259" key="1">
    <source>
        <dbReference type="PROSITE" id="PS50181"/>
    </source>
</evidence>
<name>A0A165JZ11_EXIGL</name>
<gene>
    <name evidence="2" type="ORF">EXIGLDRAFT_834257</name>
</gene>
<keyword evidence="3" id="KW-1185">Reference proteome</keyword>
<dbReference type="InterPro" id="IPR001810">
    <property type="entry name" value="F-box_dom"/>
</dbReference>
<sequence length="354" mass="39525">MPSLPMELYSEIAQYLDRSDLAALSASTKTFHALATPLLYRHVVIHRSPSVEQLARLLQTLVDCAVDFAPFVQRLELDWSAADYCGRPIASMLHACLPRMSALTFLVINASACTLDDVTMPALREFHLAYWAELDRGFLARHPHLKRLSLGGWRSGSLPFHDPMPQGLEYLCMSSAPFALALLKRLPQGKDAKLARIDLGMTGGLQLHEGAPSELLRLLQDSFPTVSQVNVFGLYAPIFLEHLRATGTRVMHVTRVGVQGYGYGNDIVRRIFVAVAHAFPRARTLDYRSGEDGFRIHALSNDEIARIVQGIEGLNHVDLVIFPHGKVYSRSGNDDFELLPTHVDDYPQVFWPNL</sequence>
<dbReference type="PROSITE" id="PS50181">
    <property type="entry name" value="FBOX"/>
    <property type="match status" value="1"/>
</dbReference>
<dbReference type="InterPro" id="IPR036047">
    <property type="entry name" value="F-box-like_dom_sf"/>
</dbReference>
<proteinExistence type="predicted"/>
<reference evidence="2 3" key="1">
    <citation type="journal article" date="2016" name="Mol. Biol. Evol.">
        <title>Comparative Genomics of Early-Diverging Mushroom-Forming Fungi Provides Insights into the Origins of Lignocellulose Decay Capabilities.</title>
        <authorList>
            <person name="Nagy L.G."/>
            <person name="Riley R."/>
            <person name="Tritt A."/>
            <person name="Adam C."/>
            <person name="Daum C."/>
            <person name="Floudas D."/>
            <person name="Sun H."/>
            <person name="Yadav J.S."/>
            <person name="Pangilinan J."/>
            <person name="Larsson K.H."/>
            <person name="Matsuura K."/>
            <person name="Barry K."/>
            <person name="Labutti K."/>
            <person name="Kuo R."/>
            <person name="Ohm R.A."/>
            <person name="Bhattacharya S.S."/>
            <person name="Shirouzu T."/>
            <person name="Yoshinaga Y."/>
            <person name="Martin F.M."/>
            <person name="Grigoriev I.V."/>
            <person name="Hibbett D.S."/>
        </authorList>
    </citation>
    <scope>NUCLEOTIDE SEQUENCE [LARGE SCALE GENOMIC DNA]</scope>
    <source>
        <strain evidence="2 3">HHB12029</strain>
    </source>
</reference>
<dbReference type="SUPFAM" id="SSF81383">
    <property type="entry name" value="F-box domain"/>
    <property type="match status" value="1"/>
</dbReference>
<dbReference type="Proteomes" id="UP000077266">
    <property type="component" value="Unassembled WGS sequence"/>
</dbReference>
<dbReference type="OrthoDB" id="5351126at2759"/>
<evidence type="ECO:0000313" key="2">
    <source>
        <dbReference type="EMBL" id="KZV95550.1"/>
    </source>
</evidence>
<dbReference type="EMBL" id="KV425955">
    <property type="protein sequence ID" value="KZV95550.1"/>
    <property type="molecule type" value="Genomic_DNA"/>
</dbReference>
<dbReference type="AlphaFoldDB" id="A0A165JZ11"/>